<comment type="caution">
    <text evidence="2">The sequence shown here is derived from an EMBL/GenBank/DDBJ whole genome shotgun (WGS) entry which is preliminary data.</text>
</comment>
<evidence type="ECO:0000313" key="2">
    <source>
        <dbReference type="EMBL" id="SAL16004.1"/>
    </source>
</evidence>
<dbReference type="EMBL" id="FCNV02000001">
    <property type="protein sequence ID" value="SAL16004.1"/>
    <property type="molecule type" value="Genomic_DNA"/>
</dbReference>
<dbReference type="AlphaFoldDB" id="A0A658QSE6"/>
<name>A0A658QSE6_9BURK</name>
<evidence type="ECO:0000313" key="3">
    <source>
        <dbReference type="Proteomes" id="UP000198263"/>
    </source>
</evidence>
<reference evidence="2 3" key="1">
    <citation type="submission" date="2016-01" db="EMBL/GenBank/DDBJ databases">
        <authorList>
            <person name="Peeters C."/>
        </authorList>
    </citation>
    <scope>NUCLEOTIDE SEQUENCE [LARGE SCALE GENOMIC DNA]</scope>
    <source>
        <strain evidence="2">LMG 29315</strain>
    </source>
</reference>
<dbReference type="PROSITE" id="PS51257">
    <property type="entry name" value="PROKAR_LIPOPROTEIN"/>
    <property type="match status" value="1"/>
</dbReference>
<keyword evidence="1" id="KW-0732">Signal</keyword>
<dbReference type="RefSeq" id="WP_040051824.1">
    <property type="nucleotide sequence ID" value="NZ_FCNV02000001.1"/>
</dbReference>
<evidence type="ECO:0000256" key="1">
    <source>
        <dbReference type="SAM" id="SignalP"/>
    </source>
</evidence>
<feature type="chain" id="PRO_5024873759" description="Lipoprotein" evidence="1">
    <location>
        <begin position="22"/>
        <end position="107"/>
    </location>
</feature>
<gene>
    <name evidence="2" type="ORF">AWB72_00896</name>
</gene>
<dbReference type="Proteomes" id="UP000198263">
    <property type="component" value="Unassembled WGS sequence"/>
</dbReference>
<organism evidence="2 3">
    <name type="scientific">Caballeronia concitans</name>
    <dbReference type="NCBI Taxonomy" id="1777133"/>
    <lineage>
        <taxon>Bacteria</taxon>
        <taxon>Pseudomonadati</taxon>
        <taxon>Pseudomonadota</taxon>
        <taxon>Betaproteobacteria</taxon>
        <taxon>Burkholderiales</taxon>
        <taxon>Burkholderiaceae</taxon>
        <taxon>Caballeronia</taxon>
    </lineage>
</organism>
<accession>A0A658QSE6</accession>
<protein>
    <recommendedName>
        <fullName evidence="4">Lipoprotein</fullName>
    </recommendedName>
</protein>
<sequence>MKTPSGILTILVALASGCAVASAHADALPNAQWRAAEMSMFDLIQNGYAIVGTTSVAARTSGLPGDVYMLQKTNSVYRCVETRATESAAARSSTPLRCAELVQPYRD</sequence>
<evidence type="ECO:0008006" key="4">
    <source>
        <dbReference type="Google" id="ProtNLM"/>
    </source>
</evidence>
<proteinExistence type="predicted"/>
<dbReference type="OrthoDB" id="9008568at2"/>
<keyword evidence="3" id="KW-1185">Reference proteome</keyword>
<feature type="signal peptide" evidence="1">
    <location>
        <begin position="1"/>
        <end position="21"/>
    </location>
</feature>